<reference evidence="1 2" key="1">
    <citation type="journal article" date="2014" name="Genome Biol. Evol.">
        <title>Comparative Genomics of the Campylobacter lari Group.</title>
        <authorList>
            <person name="Miller W.G."/>
            <person name="Yee E."/>
            <person name="Chapman M.H."/>
            <person name="Smith T.P."/>
            <person name="Bono J.L."/>
            <person name="Huynh S."/>
            <person name="Parker C.T."/>
            <person name="Vandamme P."/>
            <person name="Luong K."/>
            <person name="Korlach J."/>
        </authorList>
    </citation>
    <scope>NUCLEOTIDE SEQUENCE [LARGE SCALE GENOMIC DNA]</scope>
    <source>
        <strain evidence="1 2">NCTC 12927</strain>
    </source>
</reference>
<dbReference type="GeneID" id="74432055"/>
<name>A0A0A8H5N4_9BACT</name>
<dbReference type="STRING" id="1031564.CINS_1273"/>
<evidence type="ECO:0000313" key="1">
    <source>
        <dbReference type="EMBL" id="AJC88229.1"/>
    </source>
</evidence>
<organism evidence="1 2">
    <name type="scientific">Campylobacter insulaenigrae NCTC 12927</name>
    <dbReference type="NCBI Taxonomy" id="1031564"/>
    <lineage>
        <taxon>Bacteria</taxon>
        <taxon>Pseudomonadati</taxon>
        <taxon>Campylobacterota</taxon>
        <taxon>Epsilonproteobacteria</taxon>
        <taxon>Campylobacterales</taxon>
        <taxon>Campylobacteraceae</taxon>
        <taxon>Campylobacter</taxon>
    </lineage>
</organism>
<dbReference type="KEGG" id="cis:CINS_1273"/>
<gene>
    <name evidence="1" type="ORF">CINS_1273</name>
</gene>
<evidence type="ECO:0008006" key="3">
    <source>
        <dbReference type="Google" id="ProtNLM"/>
    </source>
</evidence>
<dbReference type="Gene3D" id="3.40.50.150">
    <property type="entry name" value="Vaccinia Virus protein VP39"/>
    <property type="match status" value="1"/>
</dbReference>
<dbReference type="Proteomes" id="UP000031163">
    <property type="component" value="Chromosome"/>
</dbReference>
<evidence type="ECO:0000313" key="2">
    <source>
        <dbReference type="Proteomes" id="UP000031163"/>
    </source>
</evidence>
<dbReference type="RefSeq" id="WP_232012941.1">
    <property type="nucleotide sequence ID" value="NZ_CP007770.1"/>
</dbReference>
<accession>A0A0A8H5N4</accession>
<sequence length="224" mass="26544">MFISQIKGFKYPDMELVRWFFKKRLNNLANAKVLEFASHNGNNLSLFANYNYECIGVELQKQNHDNAIYNFQQIMKYSNAHFFNENMLNFAKNYHDINADVFLIPNVINYISKEEFKQMLLNSKKNNLFANHAYFFLRARSIKDHRYGLGKKLDNGSFILEYDDFSGEKNCLCTAYCEYELVEILKENLNLYDYELITSENINIKNKVYIKDSDIILYGKITKE</sequence>
<dbReference type="HOGENOM" id="CLU_1248504_0_0_7"/>
<dbReference type="InterPro" id="IPR029063">
    <property type="entry name" value="SAM-dependent_MTases_sf"/>
</dbReference>
<protein>
    <recommendedName>
        <fullName evidence="3">Methyltransferase</fullName>
    </recommendedName>
</protein>
<dbReference type="EMBL" id="CP007770">
    <property type="protein sequence ID" value="AJC88229.1"/>
    <property type="molecule type" value="Genomic_DNA"/>
</dbReference>
<dbReference type="SUPFAM" id="SSF53335">
    <property type="entry name" value="S-adenosyl-L-methionine-dependent methyltransferases"/>
    <property type="match status" value="1"/>
</dbReference>
<proteinExistence type="predicted"/>
<dbReference type="AlphaFoldDB" id="A0A0A8H5N4"/>